<dbReference type="PROSITE" id="PS50053">
    <property type="entry name" value="UBIQUITIN_2"/>
    <property type="match status" value="1"/>
</dbReference>
<keyword evidence="4" id="KW-1185">Reference proteome</keyword>
<feature type="region of interest" description="Disordered" evidence="1">
    <location>
        <begin position="421"/>
        <end position="484"/>
    </location>
</feature>
<dbReference type="GO" id="GO:0051787">
    <property type="term" value="F:misfolded protein binding"/>
    <property type="evidence" value="ECO:0007669"/>
    <property type="project" value="TreeGrafter"/>
</dbReference>
<dbReference type="GO" id="GO:0036503">
    <property type="term" value="P:ERAD pathway"/>
    <property type="evidence" value="ECO:0007669"/>
    <property type="project" value="TreeGrafter"/>
</dbReference>
<feature type="compositionally biased region" description="Polar residues" evidence="1">
    <location>
        <begin position="434"/>
        <end position="468"/>
    </location>
</feature>
<reference evidence="3 4" key="1">
    <citation type="journal article" date="2021" name="Nat. Commun.">
        <title>Incipient diploidization of the medicinal plant Perilla within 10,000 years.</title>
        <authorList>
            <person name="Zhang Y."/>
            <person name="Shen Q."/>
            <person name="Leng L."/>
            <person name="Zhang D."/>
            <person name="Chen S."/>
            <person name="Shi Y."/>
            <person name="Ning Z."/>
            <person name="Chen S."/>
        </authorList>
    </citation>
    <scope>NUCLEOTIDE SEQUENCE [LARGE SCALE GENOMIC DNA]</scope>
    <source>
        <strain evidence="4">cv. PC099</strain>
    </source>
</reference>
<name>A0AAD4IRX1_PERFH</name>
<dbReference type="EMBL" id="SDAM02004199">
    <property type="protein sequence ID" value="KAH6820201.1"/>
    <property type="molecule type" value="Genomic_DNA"/>
</dbReference>
<dbReference type="GO" id="GO:0071818">
    <property type="term" value="C:BAT3 complex"/>
    <property type="evidence" value="ECO:0007669"/>
    <property type="project" value="TreeGrafter"/>
</dbReference>
<proteinExistence type="predicted"/>
<feature type="compositionally biased region" description="Polar residues" evidence="1">
    <location>
        <begin position="175"/>
        <end position="197"/>
    </location>
</feature>
<dbReference type="SUPFAM" id="SSF54236">
    <property type="entry name" value="Ubiquitin-like"/>
    <property type="match status" value="1"/>
</dbReference>
<feature type="compositionally biased region" description="Basic and acidic residues" evidence="1">
    <location>
        <begin position="421"/>
        <end position="433"/>
    </location>
</feature>
<feature type="domain" description="Ubiquitin-like" evidence="2">
    <location>
        <begin position="24"/>
        <end position="99"/>
    </location>
</feature>
<dbReference type="InterPro" id="IPR029071">
    <property type="entry name" value="Ubiquitin-like_domsf"/>
</dbReference>
<feature type="region of interest" description="Disordered" evidence="1">
    <location>
        <begin position="496"/>
        <end position="637"/>
    </location>
</feature>
<feature type="compositionally biased region" description="Polar residues" evidence="1">
    <location>
        <begin position="496"/>
        <end position="509"/>
    </location>
</feature>
<organism evidence="3 4">
    <name type="scientific">Perilla frutescens var. hirtella</name>
    <name type="common">Perilla citriodora</name>
    <name type="synonym">Perilla setoyensis</name>
    <dbReference type="NCBI Taxonomy" id="608512"/>
    <lineage>
        <taxon>Eukaryota</taxon>
        <taxon>Viridiplantae</taxon>
        <taxon>Streptophyta</taxon>
        <taxon>Embryophyta</taxon>
        <taxon>Tracheophyta</taxon>
        <taxon>Spermatophyta</taxon>
        <taxon>Magnoliopsida</taxon>
        <taxon>eudicotyledons</taxon>
        <taxon>Gunneridae</taxon>
        <taxon>Pentapetalae</taxon>
        <taxon>asterids</taxon>
        <taxon>lamiids</taxon>
        <taxon>Lamiales</taxon>
        <taxon>Lamiaceae</taxon>
        <taxon>Nepetoideae</taxon>
        <taxon>Elsholtzieae</taxon>
        <taxon>Perilla</taxon>
    </lineage>
</organism>
<dbReference type="Gene3D" id="3.10.20.90">
    <property type="entry name" value="Phosphatidylinositol 3-kinase Catalytic Subunit, Chain A, domain 1"/>
    <property type="match status" value="1"/>
</dbReference>
<feature type="compositionally biased region" description="Polar residues" evidence="1">
    <location>
        <begin position="531"/>
        <end position="548"/>
    </location>
</feature>
<feature type="compositionally biased region" description="Polar residues" evidence="1">
    <location>
        <begin position="619"/>
        <end position="637"/>
    </location>
</feature>
<feature type="region of interest" description="Disordered" evidence="1">
    <location>
        <begin position="233"/>
        <end position="258"/>
    </location>
</feature>
<dbReference type="FunFam" id="3.10.20.90:FF:000154">
    <property type="entry name" value="Large proline-rich protein BAG6"/>
    <property type="match status" value="1"/>
</dbReference>
<evidence type="ECO:0000313" key="3">
    <source>
        <dbReference type="EMBL" id="KAH6820201.1"/>
    </source>
</evidence>
<dbReference type="InterPro" id="IPR000626">
    <property type="entry name" value="Ubiquitin-like_dom"/>
</dbReference>
<dbReference type="PANTHER" id="PTHR15204">
    <property type="entry name" value="LARGE PROLINE-RICH PROTEIN BAG6"/>
    <property type="match status" value="1"/>
</dbReference>
<feature type="compositionally biased region" description="Polar residues" evidence="1">
    <location>
        <begin position="233"/>
        <end position="250"/>
    </location>
</feature>
<dbReference type="SMART" id="SM00213">
    <property type="entry name" value="UBQ"/>
    <property type="match status" value="1"/>
</dbReference>
<evidence type="ECO:0000256" key="1">
    <source>
        <dbReference type="SAM" id="MobiDB-lite"/>
    </source>
</evidence>
<evidence type="ECO:0000313" key="4">
    <source>
        <dbReference type="Proteomes" id="UP001190926"/>
    </source>
</evidence>
<dbReference type="PANTHER" id="PTHR15204:SF5">
    <property type="entry name" value="LARGE PROLINE-RICH PROTEIN BAG6 ISOFORM X1"/>
    <property type="match status" value="1"/>
</dbReference>
<protein>
    <recommendedName>
        <fullName evidence="2">Ubiquitin-like domain-containing protein</fullName>
    </recommendedName>
</protein>
<gene>
    <name evidence="3" type="ORF">C2S53_003437</name>
</gene>
<dbReference type="InterPro" id="IPR019956">
    <property type="entry name" value="Ubiquitin_dom"/>
</dbReference>
<evidence type="ECO:0000259" key="2">
    <source>
        <dbReference type="PROSITE" id="PS50053"/>
    </source>
</evidence>
<feature type="region of interest" description="Disordered" evidence="1">
    <location>
        <begin position="173"/>
        <end position="197"/>
    </location>
</feature>
<dbReference type="AlphaFoldDB" id="A0AAD4IRX1"/>
<dbReference type="Proteomes" id="UP001190926">
    <property type="component" value="Unassembled WGS sequence"/>
</dbReference>
<sequence length="890" mass="93305">MANLQAGEGPSSGDVSAESSESTLQLNIKTLDSRIFNFHIDKNIVVSAFKEKIACQLGIPVQQQRLIFRGKVLKDDHLLSEYNVENGDTLHVVERLPQPAPGPNTVPFVAGQDSASGGSHNRIGQIAHSVVLGTLNVGEQGEAAVPDLSRVIGAVLNSVGLGNLAGGIQPGVLASQGNGTEESRSNAGSQNQTGNQSFPSQAAIAIPTLNMPIPDALTTITEFMNQMELALSQNGTQQNQTPTASSNSPASELPRNSRGYPTVEALNIVLQHAQNLLRDTAVPALSNTTGHLDQVRGSSDPSVREQVQTESMRLGVAMQHLGALLLELGRTILTLRLGQSPDESFVNAGPAVYISPSGPNPIMVQPFPLQSRSLFGALSGVAPSPVAMGTVGVGNVARNVNIHIHTGASLAPLISTAANREHNGEEARGERVNGTDSGESGQARPSSRINITASTVPSRPATVSTSSDVRPGPGVSQTSDPNSISSIIAGITSQLGRMPTNRQNENNAPSEGPVHQDQPVGGSREDEVSFRQRNLSGSGVGETNTNLPNVPIMDEQKGKTEPSTSSLGGPHNAPIMSDHAESHKTLAGSGHSNENPDGSSGVPLGLGLGGLQPKRRSRQATTQDKISGGASSSNQDKTSIAVGQQVLQSLASLSTGGNLNPPSSQEMSDLARGGIESAPAASQNADEPNDVVDAMSQVLRSPSLDGLLAGVSRQTGVGSPDMLRNMFQQFTQNPAMRSTLNQMAQQLDGQNLGNMFSGLDGRGQGGGIDLSGMMQQMMPIVSQALGGMSSLSQQNHPSESVPFENSSRNMLPINDDPQVDLQPVVQRLEDQASPHEIFRSVAAQAMHLFNGGNEEEHILNELCSQGGLAQEFVEMLHLDISRRLHDETGS</sequence>
<dbReference type="PRINTS" id="PR00348">
    <property type="entry name" value="UBIQUITIN"/>
</dbReference>
<dbReference type="Pfam" id="PF00240">
    <property type="entry name" value="ubiquitin"/>
    <property type="match status" value="1"/>
</dbReference>
<feature type="compositionally biased region" description="Polar residues" evidence="1">
    <location>
        <begin position="475"/>
        <end position="484"/>
    </location>
</feature>
<dbReference type="GO" id="GO:0031593">
    <property type="term" value="F:polyubiquitin modification-dependent protein binding"/>
    <property type="evidence" value="ECO:0007669"/>
    <property type="project" value="TreeGrafter"/>
</dbReference>
<comment type="caution">
    <text evidence="3">The sequence shown here is derived from an EMBL/GenBank/DDBJ whole genome shotgun (WGS) entry which is preliminary data.</text>
</comment>
<accession>A0AAD4IRX1</accession>